<dbReference type="PANTHER" id="PTHR11349">
    <property type="entry name" value="NUCLEOSIDE DIPHOSPHATE KINASE"/>
    <property type="match status" value="1"/>
</dbReference>
<reference evidence="12 13" key="1">
    <citation type="journal article" date="2014" name="Mol. Plant">
        <title>Chromosome Scale Genome Assembly and Transcriptome Profiling of Nannochloropsis gaditana in Nitrogen Depletion.</title>
        <authorList>
            <person name="Corteggiani Carpinelli E."/>
            <person name="Telatin A."/>
            <person name="Vitulo N."/>
            <person name="Forcato C."/>
            <person name="D'Angelo M."/>
            <person name="Schiavon R."/>
            <person name="Vezzi A."/>
            <person name="Giacometti G.M."/>
            <person name="Morosinotto T."/>
            <person name="Valle G."/>
        </authorList>
    </citation>
    <scope>NUCLEOTIDE SEQUENCE [LARGE SCALE GENOMIC DNA]</scope>
    <source>
        <strain evidence="12 13">B-31</strain>
    </source>
</reference>
<evidence type="ECO:0000256" key="10">
    <source>
        <dbReference type="SAM" id="SignalP"/>
    </source>
</evidence>
<evidence type="ECO:0000256" key="5">
    <source>
        <dbReference type="ARBA" id="ARBA00022777"/>
    </source>
</evidence>
<dbReference type="SMART" id="SM00562">
    <property type="entry name" value="NDK"/>
    <property type="match status" value="1"/>
</dbReference>
<dbReference type="GO" id="GO:0006183">
    <property type="term" value="P:GTP biosynthetic process"/>
    <property type="evidence" value="ECO:0007669"/>
    <property type="project" value="InterPro"/>
</dbReference>
<evidence type="ECO:0000313" key="12">
    <source>
        <dbReference type="EMBL" id="EWM23836.1"/>
    </source>
</evidence>
<keyword evidence="3 9" id="KW-0808">Transferase</keyword>
<keyword evidence="6 9" id="KW-0067">ATP-binding</keyword>
<dbReference type="CDD" id="cd04413">
    <property type="entry name" value="NDPk_I"/>
    <property type="match status" value="1"/>
</dbReference>
<feature type="binding site" evidence="7">
    <location>
        <position position="154"/>
    </location>
    <ligand>
        <name>ATP</name>
        <dbReference type="ChEBI" id="CHEBI:30616"/>
    </ligand>
</feature>
<dbReference type="OrthoDB" id="2162449at2759"/>
<dbReference type="InterPro" id="IPR036850">
    <property type="entry name" value="NDK-like_dom_sf"/>
</dbReference>
<accession>W7TTD1</accession>
<dbReference type="Pfam" id="PF00334">
    <property type="entry name" value="NDK"/>
    <property type="match status" value="1"/>
</dbReference>
<feature type="binding site" evidence="7">
    <location>
        <position position="175"/>
    </location>
    <ligand>
        <name>ATP</name>
        <dbReference type="ChEBI" id="CHEBI:30616"/>
    </ligand>
</feature>
<dbReference type="PROSITE" id="PS00469">
    <property type="entry name" value="NDPK"/>
    <property type="match status" value="1"/>
</dbReference>
<feature type="binding site" evidence="7">
    <location>
        <position position="120"/>
    </location>
    <ligand>
        <name>ATP</name>
        <dbReference type="ChEBI" id="CHEBI:30616"/>
    </ligand>
</feature>
<evidence type="ECO:0000256" key="4">
    <source>
        <dbReference type="ARBA" id="ARBA00022741"/>
    </source>
</evidence>
<dbReference type="InterPro" id="IPR034907">
    <property type="entry name" value="NDK-like_dom"/>
</dbReference>
<comment type="cofactor">
    <cofactor evidence="1">
        <name>Mg(2+)</name>
        <dbReference type="ChEBI" id="CHEBI:18420"/>
    </cofactor>
</comment>
<feature type="binding site" evidence="7">
    <location>
        <position position="72"/>
    </location>
    <ligand>
        <name>ATP</name>
        <dbReference type="ChEBI" id="CHEBI:30616"/>
    </ligand>
</feature>
<dbReference type="GO" id="GO:0006228">
    <property type="term" value="P:UTP biosynthetic process"/>
    <property type="evidence" value="ECO:0007669"/>
    <property type="project" value="InterPro"/>
</dbReference>
<feature type="binding site" evidence="7">
    <location>
        <position position="165"/>
    </location>
    <ligand>
        <name>ATP</name>
        <dbReference type="ChEBI" id="CHEBI:30616"/>
    </ligand>
</feature>
<evidence type="ECO:0000256" key="3">
    <source>
        <dbReference type="ARBA" id="ARBA00022679"/>
    </source>
</evidence>
<dbReference type="GO" id="GO:0006241">
    <property type="term" value="P:CTP biosynthetic process"/>
    <property type="evidence" value="ECO:0007669"/>
    <property type="project" value="InterPro"/>
</dbReference>
<comment type="catalytic activity">
    <reaction evidence="9">
        <text>a 2'-deoxyribonucleoside 5'-diphosphate + ATP = a 2'-deoxyribonucleoside 5'-triphosphate + ADP</text>
        <dbReference type="Rhea" id="RHEA:44640"/>
        <dbReference type="ChEBI" id="CHEBI:30616"/>
        <dbReference type="ChEBI" id="CHEBI:61560"/>
        <dbReference type="ChEBI" id="CHEBI:73316"/>
        <dbReference type="ChEBI" id="CHEBI:456216"/>
        <dbReference type="EC" id="2.7.4.6"/>
    </reaction>
</comment>
<dbReference type="GO" id="GO:0004550">
    <property type="term" value="F:nucleoside diphosphate kinase activity"/>
    <property type="evidence" value="ECO:0007669"/>
    <property type="project" value="UniProtKB-EC"/>
</dbReference>
<dbReference type="OMA" id="QHYGEHK"/>
<dbReference type="SUPFAM" id="SSF54919">
    <property type="entry name" value="Nucleoside diphosphate kinase, NDK"/>
    <property type="match status" value="1"/>
</dbReference>
<evidence type="ECO:0000256" key="1">
    <source>
        <dbReference type="ARBA" id="ARBA00001946"/>
    </source>
</evidence>
<evidence type="ECO:0000256" key="9">
    <source>
        <dbReference type="RuleBase" id="RU004013"/>
    </source>
</evidence>
<evidence type="ECO:0000256" key="7">
    <source>
        <dbReference type="PROSITE-ProRule" id="PRU00706"/>
    </source>
</evidence>
<dbReference type="PRINTS" id="PR01243">
    <property type="entry name" value="NUCDPKINASE"/>
</dbReference>
<dbReference type="InterPro" id="IPR001564">
    <property type="entry name" value="Nucleoside_diP_kinase"/>
</dbReference>
<dbReference type="EMBL" id="AZIL01001429">
    <property type="protein sequence ID" value="EWM23836.1"/>
    <property type="molecule type" value="Genomic_DNA"/>
</dbReference>
<keyword evidence="4 9" id="KW-0547">Nucleotide-binding</keyword>
<evidence type="ECO:0000256" key="2">
    <source>
        <dbReference type="ARBA" id="ARBA00008142"/>
    </source>
</evidence>
<dbReference type="GO" id="GO:0005524">
    <property type="term" value="F:ATP binding"/>
    <property type="evidence" value="ECO:0007669"/>
    <property type="project" value="UniProtKB-KW"/>
</dbReference>
<comment type="similarity">
    <text evidence="2 7 8">Belongs to the NDK family.</text>
</comment>
<evidence type="ECO:0000256" key="6">
    <source>
        <dbReference type="ARBA" id="ARBA00022840"/>
    </source>
</evidence>
<dbReference type="PROSITE" id="PS51374">
    <property type="entry name" value="NDPK_LIKE"/>
    <property type="match status" value="1"/>
</dbReference>
<name>W7TTD1_9STRA</name>
<feature type="signal peptide" evidence="10">
    <location>
        <begin position="1"/>
        <end position="18"/>
    </location>
</feature>
<gene>
    <name evidence="12" type="ORF">Naga_100273g9</name>
</gene>
<keyword evidence="5 9" id="KW-0418">Kinase</keyword>
<dbReference type="AlphaFoldDB" id="W7TTD1"/>
<feature type="chain" id="PRO_5004901096" description="Nucleoside diphosphate kinase" evidence="10">
    <location>
        <begin position="19"/>
        <end position="211"/>
    </location>
</feature>
<feature type="active site" description="Pros-phosphohistidine intermediate" evidence="7">
    <location>
        <position position="178"/>
    </location>
</feature>
<dbReference type="FunFam" id="3.30.70.141:FF:000002">
    <property type="entry name" value="Nucleoside diphosphate kinase"/>
    <property type="match status" value="1"/>
</dbReference>
<dbReference type="NCBIfam" id="NF001908">
    <property type="entry name" value="PRK00668.1"/>
    <property type="match status" value="1"/>
</dbReference>
<feature type="binding site" evidence="7">
    <location>
        <position position="148"/>
    </location>
    <ligand>
        <name>ATP</name>
        <dbReference type="ChEBI" id="CHEBI:30616"/>
    </ligand>
</feature>
<sequence length="211" mass="23127">MEMLRLVSLCAIVSTALSFVATGPPSRHTTAAPTARPTFAAWGTRVVPSRSMSLHGSRGLCMAMERTYIMAKPDAVQRGLVSDIIGRFEKKGYKLVALKLVKPARSLLEEHYDSLKDKAFFPSLMDYMTSGPVVAMVWEGKNVVATGRTMLGATNPLESAPGTIRGDFSIEVGRNICHGSDSVENAEREIKLWFGEGTIDWSSHSQGWIYE</sequence>
<feature type="domain" description="Nucleoside diphosphate kinase-like" evidence="11">
    <location>
        <begin position="64"/>
        <end position="201"/>
    </location>
</feature>
<comment type="caution">
    <text evidence="12">The sequence shown here is derived from an EMBL/GenBank/DDBJ whole genome shotgun (WGS) entry which is preliminary data.</text>
</comment>
<evidence type="ECO:0000259" key="11">
    <source>
        <dbReference type="SMART" id="SM00562"/>
    </source>
</evidence>
<dbReference type="Gene3D" id="3.30.70.141">
    <property type="entry name" value="Nucleoside diphosphate kinase-like domain"/>
    <property type="match status" value="1"/>
</dbReference>
<keyword evidence="13" id="KW-1185">Reference proteome</keyword>
<proteinExistence type="inferred from homology"/>
<evidence type="ECO:0000313" key="13">
    <source>
        <dbReference type="Proteomes" id="UP000019335"/>
    </source>
</evidence>
<dbReference type="HAMAP" id="MF_00451">
    <property type="entry name" value="NDP_kinase"/>
    <property type="match status" value="1"/>
</dbReference>
<dbReference type="InterPro" id="IPR023005">
    <property type="entry name" value="Nucleoside_diP_kinase_AS"/>
</dbReference>
<dbReference type="EC" id="2.7.4.6" evidence="9"/>
<keyword evidence="10" id="KW-0732">Signal</keyword>
<dbReference type="Proteomes" id="UP000019335">
    <property type="component" value="Chromosome 15"/>
</dbReference>
<organism evidence="12 13">
    <name type="scientific">Nannochloropsis gaditana</name>
    <dbReference type="NCBI Taxonomy" id="72520"/>
    <lineage>
        <taxon>Eukaryota</taxon>
        <taxon>Sar</taxon>
        <taxon>Stramenopiles</taxon>
        <taxon>Ochrophyta</taxon>
        <taxon>Eustigmatophyceae</taxon>
        <taxon>Eustigmatales</taxon>
        <taxon>Monodopsidaceae</taxon>
        <taxon>Nannochloropsis</taxon>
    </lineage>
</organism>
<evidence type="ECO:0000256" key="8">
    <source>
        <dbReference type="RuleBase" id="RU004011"/>
    </source>
</evidence>
<protein>
    <recommendedName>
        <fullName evidence="9">Nucleoside diphosphate kinase</fullName>
        <ecNumber evidence="9">2.7.4.6</ecNumber>
    </recommendedName>
</protein>